<dbReference type="InterPro" id="IPR016024">
    <property type="entry name" value="ARM-type_fold"/>
</dbReference>
<dbReference type="SUPFAM" id="SSF48371">
    <property type="entry name" value="ARM repeat"/>
    <property type="match status" value="1"/>
</dbReference>
<accession>A0A8B8HLW9</accession>
<gene>
    <name evidence="2" type="primary">LOC113392319</name>
</gene>
<sequence>MFSSQAQLRKRTPEDGTDRENYLSLLVDEFINTNSFEAKCQVLANLANFAYDPINYVYIRDVGVLDIFIFVLKNEKNVKLLHFAASGICNLCIDPVNVEYLLNHEALKPIAALLKSNHCETVADAVAICIYLFNSHAKATLNVTGLIQDMELLKNSENIVVANLATVFLDDISKNN</sequence>
<proteinExistence type="predicted"/>
<reference evidence="2" key="1">
    <citation type="submission" date="2025-08" db="UniProtKB">
        <authorList>
            <consortium name="RefSeq"/>
        </authorList>
    </citation>
    <scope>IDENTIFICATION</scope>
    <source>
        <tissue evidence="2">Whole body</tissue>
    </source>
</reference>
<dbReference type="OMA" id="AILQCML"/>
<dbReference type="Gene3D" id="1.25.10.10">
    <property type="entry name" value="Leucine-rich Repeat Variant"/>
    <property type="match status" value="1"/>
</dbReference>
<keyword evidence="1" id="KW-1185">Reference proteome</keyword>
<evidence type="ECO:0000313" key="1">
    <source>
        <dbReference type="Proteomes" id="UP001652626"/>
    </source>
</evidence>
<dbReference type="InterPro" id="IPR011989">
    <property type="entry name" value="ARM-like"/>
</dbReference>
<organism evidence="1 2">
    <name type="scientific">Vanessa tameamea</name>
    <name type="common">Kamehameha butterfly</name>
    <dbReference type="NCBI Taxonomy" id="334116"/>
    <lineage>
        <taxon>Eukaryota</taxon>
        <taxon>Metazoa</taxon>
        <taxon>Ecdysozoa</taxon>
        <taxon>Arthropoda</taxon>
        <taxon>Hexapoda</taxon>
        <taxon>Insecta</taxon>
        <taxon>Pterygota</taxon>
        <taxon>Neoptera</taxon>
        <taxon>Endopterygota</taxon>
        <taxon>Lepidoptera</taxon>
        <taxon>Glossata</taxon>
        <taxon>Ditrysia</taxon>
        <taxon>Papilionoidea</taxon>
        <taxon>Nymphalidae</taxon>
        <taxon>Nymphalinae</taxon>
        <taxon>Vanessa</taxon>
    </lineage>
</organism>
<dbReference type="PANTHER" id="PTHR46263">
    <property type="entry name" value="ARMADILLO REPEAT-CONTAINING PROTEIN 7"/>
    <property type="match status" value="1"/>
</dbReference>
<dbReference type="GeneID" id="113392319"/>
<evidence type="ECO:0000313" key="2">
    <source>
        <dbReference type="RefSeq" id="XP_026484471.2"/>
    </source>
</evidence>
<dbReference type="RefSeq" id="XP_026484471.2">
    <property type="nucleotide sequence ID" value="XM_026628686.2"/>
</dbReference>
<dbReference type="InterPro" id="IPR042462">
    <property type="entry name" value="ARMC7"/>
</dbReference>
<dbReference type="AlphaFoldDB" id="A0A8B8HLW9"/>
<dbReference type="OrthoDB" id="201709at2759"/>
<protein>
    <submittedName>
        <fullName evidence="2">Armadillo repeat-containing protein 7</fullName>
    </submittedName>
</protein>
<dbReference type="Proteomes" id="UP001652626">
    <property type="component" value="Chromosome 5"/>
</dbReference>
<dbReference type="PANTHER" id="PTHR46263:SF1">
    <property type="entry name" value="ARMADILLO REPEAT-CONTAINING PROTEIN 7"/>
    <property type="match status" value="1"/>
</dbReference>
<name>A0A8B8HLW9_VANTA</name>